<protein>
    <submittedName>
        <fullName evidence="3">Glycosyl transferase, group 1 family protein</fullName>
    </submittedName>
</protein>
<feature type="domain" description="Glycosyltransferase 2-like" evidence="2">
    <location>
        <begin position="9"/>
        <end position="171"/>
    </location>
</feature>
<accession>A0A1B9F7F6</accession>
<dbReference type="SUPFAM" id="SSF53448">
    <property type="entry name" value="Nucleotide-diphospho-sugar transferases"/>
    <property type="match status" value="1"/>
</dbReference>
<keyword evidence="4" id="KW-1185">Reference proteome</keyword>
<evidence type="ECO:0000313" key="3">
    <source>
        <dbReference type="EMBL" id="OCC15888.1"/>
    </source>
</evidence>
<keyword evidence="1" id="KW-0812">Transmembrane</keyword>
<dbReference type="Proteomes" id="UP000093080">
    <property type="component" value="Unassembled WGS sequence"/>
</dbReference>
<dbReference type="OrthoDB" id="9810303at2"/>
<evidence type="ECO:0000256" key="1">
    <source>
        <dbReference type="SAM" id="Phobius"/>
    </source>
</evidence>
<organism evidence="3 4">
    <name type="scientific">Dissulfuribacter thermophilus</name>
    <dbReference type="NCBI Taxonomy" id="1156395"/>
    <lineage>
        <taxon>Bacteria</taxon>
        <taxon>Pseudomonadati</taxon>
        <taxon>Thermodesulfobacteriota</taxon>
        <taxon>Dissulfuribacteria</taxon>
        <taxon>Dissulfuribacterales</taxon>
        <taxon>Dissulfuribacteraceae</taxon>
        <taxon>Dissulfuribacter</taxon>
    </lineage>
</organism>
<feature type="transmembrane region" description="Helical" evidence="1">
    <location>
        <begin position="285"/>
        <end position="306"/>
    </location>
</feature>
<dbReference type="Gene3D" id="3.90.550.10">
    <property type="entry name" value="Spore Coat Polysaccharide Biosynthesis Protein SpsA, Chain A"/>
    <property type="match status" value="1"/>
</dbReference>
<reference evidence="3 4" key="1">
    <citation type="submission" date="2016-06" db="EMBL/GenBank/DDBJ databases">
        <title>Respiratory ammonification of nitrate coupled to the oxidation of elemental sulfur in deep-sea autotrophic thermophilic bacteria.</title>
        <authorList>
            <person name="Slobodkina G.B."/>
            <person name="Mardanov A.V."/>
            <person name="Ravin N.V."/>
            <person name="Frolova A.A."/>
            <person name="Viryasiv M.B."/>
            <person name="Chernyh N.A."/>
            <person name="Bonch-Osmolovskaya E.A."/>
            <person name="Slobodkin A.I."/>
        </authorList>
    </citation>
    <scope>NUCLEOTIDE SEQUENCE [LARGE SCALE GENOMIC DNA]</scope>
    <source>
        <strain evidence="3 4">S69</strain>
    </source>
</reference>
<dbReference type="AlphaFoldDB" id="A0A1B9F7F6"/>
<sequence>MFEGKSIAVVIPAYNESALIGKVIETMPEFVDHIIVVDDCSRDNTKEIVKRYQSTNPKITLIEHQENQGVGGAIVTGYKWARGKKIDVTAVMAGDAQMDPADLPNIVRPVARGEADYTKGNRLFHGEAWKVMPKYRYLGNSFLSLLTKIASGYWHIADSQTGYTAISLEALELLDLDKIYKRYGMPNDILIRLNELNMRVRDVPVRPVYNIGEKSGIKLRKVLFTIPVLLLRGFFRRLFFKYVVQDFHPLVFFYLMGLTLTPSGFLFGLYLIGHRLMVGPVNETSALFAAFLFISGLQSLFFAMWFDMDYNKELK</sequence>
<dbReference type="STRING" id="1156395.DBT_0813"/>
<dbReference type="EMBL" id="MAGO01000003">
    <property type="protein sequence ID" value="OCC15888.1"/>
    <property type="molecule type" value="Genomic_DNA"/>
</dbReference>
<keyword evidence="3" id="KW-0808">Transferase</keyword>
<keyword evidence="1" id="KW-0472">Membrane</keyword>
<dbReference type="PANTHER" id="PTHR48090">
    <property type="entry name" value="UNDECAPRENYL-PHOSPHATE 4-DEOXY-4-FORMAMIDO-L-ARABINOSE TRANSFERASE-RELATED"/>
    <property type="match status" value="1"/>
</dbReference>
<gene>
    <name evidence="3" type="ORF">DBT_0813</name>
</gene>
<dbReference type="PANTHER" id="PTHR48090:SF7">
    <property type="entry name" value="RFBJ PROTEIN"/>
    <property type="match status" value="1"/>
</dbReference>
<dbReference type="Pfam" id="PF00535">
    <property type="entry name" value="Glycos_transf_2"/>
    <property type="match status" value="1"/>
</dbReference>
<evidence type="ECO:0000259" key="2">
    <source>
        <dbReference type="Pfam" id="PF00535"/>
    </source>
</evidence>
<feature type="transmembrane region" description="Helical" evidence="1">
    <location>
        <begin position="251"/>
        <end position="273"/>
    </location>
</feature>
<dbReference type="InterPro" id="IPR029044">
    <property type="entry name" value="Nucleotide-diphossugar_trans"/>
</dbReference>
<dbReference type="RefSeq" id="WP_067616612.1">
    <property type="nucleotide sequence ID" value="NZ_MAGO01000003.1"/>
</dbReference>
<dbReference type="CDD" id="cd04179">
    <property type="entry name" value="DPM_DPG-synthase_like"/>
    <property type="match status" value="1"/>
</dbReference>
<dbReference type="InterPro" id="IPR050256">
    <property type="entry name" value="Glycosyltransferase_2"/>
</dbReference>
<name>A0A1B9F7F6_9BACT</name>
<dbReference type="InterPro" id="IPR001173">
    <property type="entry name" value="Glyco_trans_2-like"/>
</dbReference>
<dbReference type="GO" id="GO:0016740">
    <property type="term" value="F:transferase activity"/>
    <property type="evidence" value="ECO:0007669"/>
    <property type="project" value="UniProtKB-KW"/>
</dbReference>
<keyword evidence="1" id="KW-1133">Transmembrane helix</keyword>
<comment type="caution">
    <text evidence="3">The sequence shown here is derived from an EMBL/GenBank/DDBJ whole genome shotgun (WGS) entry which is preliminary data.</text>
</comment>
<proteinExistence type="predicted"/>
<evidence type="ECO:0000313" key="4">
    <source>
        <dbReference type="Proteomes" id="UP000093080"/>
    </source>
</evidence>
<dbReference type="PATRIC" id="fig|1156395.6.peg.824"/>